<accession>A0A2T6GNN0</accession>
<evidence type="ECO:0000313" key="3">
    <source>
        <dbReference type="Proteomes" id="UP000244178"/>
    </source>
</evidence>
<organism evidence="2 3">
    <name type="scientific">Pseudomonas protegens</name>
    <dbReference type="NCBI Taxonomy" id="380021"/>
    <lineage>
        <taxon>Bacteria</taxon>
        <taxon>Pseudomonadati</taxon>
        <taxon>Pseudomonadota</taxon>
        <taxon>Gammaproteobacteria</taxon>
        <taxon>Pseudomonadales</taxon>
        <taxon>Pseudomonadaceae</taxon>
        <taxon>Pseudomonas</taxon>
    </lineage>
</organism>
<dbReference type="EMBL" id="PYJM01000002">
    <property type="protein sequence ID" value="PUA45775.1"/>
    <property type="molecule type" value="Genomic_DNA"/>
</dbReference>
<gene>
    <name evidence="2" type="ORF">C5U62_09890</name>
</gene>
<feature type="region of interest" description="Disordered" evidence="1">
    <location>
        <begin position="1"/>
        <end position="65"/>
    </location>
</feature>
<proteinExistence type="predicted"/>
<sequence length="65" mass="6885">MRSQIPWTMIDNVTQGARHAERPVTGAEDKTSDGISPEFSRQSAGARQGLEPKPAAIAGDPLPQG</sequence>
<feature type="compositionally biased region" description="Basic and acidic residues" evidence="1">
    <location>
        <begin position="18"/>
        <end position="32"/>
    </location>
</feature>
<evidence type="ECO:0000256" key="1">
    <source>
        <dbReference type="SAM" id="MobiDB-lite"/>
    </source>
</evidence>
<dbReference type="AlphaFoldDB" id="A0A2T6GNN0"/>
<evidence type="ECO:0000313" key="2">
    <source>
        <dbReference type="EMBL" id="PUA45775.1"/>
    </source>
</evidence>
<protein>
    <submittedName>
        <fullName evidence="2">Uncharacterized protein</fullName>
    </submittedName>
</protein>
<name>A0A2T6GNN0_9PSED</name>
<dbReference type="Proteomes" id="UP000244178">
    <property type="component" value="Unassembled WGS sequence"/>
</dbReference>
<reference evidence="2 3" key="1">
    <citation type="submission" date="2018-03" db="EMBL/GenBank/DDBJ databases">
        <title>Draft genome sequence of the plant growth promoting rhizobacterium Pseudomonas protegens strain BNJ-SS-45 isolated from wheat (Triticum aestivum) rhizosphere.</title>
        <authorList>
            <person name="Bajpai A."/>
            <person name="Shende K."/>
            <person name="Meena N."/>
            <person name="Upadhyayula S.R."/>
            <person name="Suravajhala P."/>
            <person name="Medicherla K.M."/>
            <person name="Johri B.N."/>
        </authorList>
    </citation>
    <scope>NUCLEOTIDE SEQUENCE [LARGE SCALE GENOMIC DNA]</scope>
    <source>
        <strain evidence="2 3">BNJ-SS-45</strain>
    </source>
</reference>
<comment type="caution">
    <text evidence="2">The sequence shown here is derived from an EMBL/GenBank/DDBJ whole genome shotgun (WGS) entry which is preliminary data.</text>
</comment>
<feature type="compositionally biased region" description="Polar residues" evidence="1">
    <location>
        <begin position="1"/>
        <end position="15"/>
    </location>
</feature>